<feature type="transmembrane region" description="Helical" evidence="1">
    <location>
        <begin position="352"/>
        <end position="373"/>
    </location>
</feature>
<dbReference type="SUPFAM" id="SSF103473">
    <property type="entry name" value="MFS general substrate transporter"/>
    <property type="match status" value="1"/>
</dbReference>
<dbReference type="InterPro" id="IPR036259">
    <property type="entry name" value="MFS_trans_sf"/>
</dbReference>
<feature type="transmembrane region" description="Helical" evidence="1">
    <location>
        <begin position="157"/>
        <end position="177"/>
    </location>
</feature>
<dbReference type="Pfam" id="PF07690">
    <property type="entry name" value="MFS_1"/>
    <property type="match status" value="1"/>
</dbReference>
<evidence type="ECO:0000256" key="1">
    <source>
        <dbReference type="SAM" id="Phobius"/>
    </source>
</evidence>
<evidence type="ECO:0000313" key="2">
    <source>
        <dbReference type="Proteomes" id="UP000887578"/>
    </source>
</evidence>
<keyword evidence="1" id="KW-0472">Membrane</keyword>
<protein>
    <submittedName>
        <fullName evidence="3">Major facilitator superfamily (MFS) profile domain-containing protein</fullName>
    </submittedName>
</protein>
<dbReference type="AlphaFoldDB" id="A0A914P6S8"/>
<feature type="transmembrane region" description="Helical" evidence="1">
    <location>
        <begin position="189"/>
        <end position="209"/>
    </location>
</feature>
<feature type="transmembrane region" description="Helical" evidence="1">
    <location>
        <begin position="418"/>
        <end position="439"/>
    </location>
</feature>
<feature type="transmembrane region" description="Helical" evidence="1">
    <location>
        <begin position="21"/>
        <end position="51"/>
    </location>
</feature>
<dbReference type="Proteomes" id="UP000887578">
    <property type="component" value="Unplaced"/>
</dbReference>
<organism evidence="2 3">
    <name type="scientific">Panagrolaimus davidi</name>
    <dbReference type="NCBI Taxonomy" id="227884"/>
    <lineage>
        <taxon>Eukaryota</taxon>
        <taxon>Metazoa</taxon>
        <taxon>Ecdysozoa</taxon>
        <taxon>Nematoda</taxon>
        <taxon>Chromadorea</taxon>
        <taxon>Rhabditida</taxon>
        <taxon>Tylenchina</taxon>
        <taxon>Panagrolaimomorpha</taxon>
        <taxon>Panagrolaimoidea</taxon>
        <taxon>Panagrolaimidae</taxon>
        <taxon>Panagrolaimus</taxon>
    </lineage>
</organism>
<feature type="transmembrane region" description="Helical" evidence="1">
    <location>
        <begin position="97"/>
        <end position="117"/>
    </location>
</feature>
<accession>A0A914P6S8</accession>
<sequence length="479" mass="52890">MKPTKVEPKPLPAPLEHRTRFLLLILVTLCLMINWANILTFNFSIICMKGVNDTTDPNWGIQLSNNAKSEAMAVVAAGALVANLPIVTLINMYGPRYMFTAVGLFGAIATACVPLALRTGWYWFLFIRVLQGIAFAGDMATFGSFMNYWTYFKQNAFFTSTLCVYVQLAPVFTNPISGLICGSSVGWPGIYYVHAAVSAMLFVIFFFTYRNFPDEHPRVSHIERGKIARGRELGIDYTKRIPYKAILSSPAAWAVFIGGLGNFAGINLLYQFSPTYLNKNQKVQGYKVLSTGFVAALPPLGMATMKELSGLSNDRIRCITETVKTKIYNSISFFSMALFLCILSFIPANSGSIALIIMTIGATLQGFNTGGFYKNGSVIAGPYAPFVMGQISTAMTITMLAIPLIVNPLTPNNTPEEWALAFYAVAAIMVVCNILYCFMASGEQQYWAKSEYWRKIDADKVDAELNKHSKFRNDIVSAA</sequence>
<dbReference type="PANTHER" id="PTHR45757">
    <property type="entry name" value="PROTEIN CBG23364-RELATED"/>
    <property type="match status" value="1"/>
</dbReference>
<keyword evidence="1" id="KW-1133">Transmembrane helix</keyword>
<proteinExistence type="predicted"/>
<dbReference type="WBParaSite" id="PDA_v2.g131.t1">
    <property type="protein sequence ID" value="PDA_v2.g131.t1"/>
    <property type="gene ID" value="PDA_v2.g131"/>
</dbReference>
<dbReference type="GO" id="GO:0016020">
    <property type="term" value="C:membrane"/>
    <property type="evidence" value="ECO:0007669"/>
    <property type="project" value="TreeGrafter"/>
</dbReference>
<feature type="transmembrane region" description="Helical" evidence="1">
    <location>
        <begin position="123"/>
        <end position="145"/>
    </location>
</feature>
<dbReference type="Gene3D" id="1.20.1250.20">
    <property type="entry name" value="MFS general substrate transporter like domains"/>
    <property type="match status" value="2"/>
</dbReference>
<feature type="transmembrane region" description="Helical" evidence="1">
    <location>
        <begin position="71"/>
        <end position="90"/>
    </location>
</feature>
<keyword evidence="1" id="KW-0812">Transmembrane</keyword>
<dbReference type="GO" id="GO:0022857">
    <property type="term" value="F:transmembrane transporter activity"/>
    <property type="evidence" value="ECO:0007669"/>
    <property type="project" value="InterPro"/>
</dbReference>
<feature type="transmembrane region" description="Helical" evidence="1">
    <location>
        <begin position="326"/>
        <end position="346"/>
    </location>
</feature>
<evidence type="ECO:0000313" key="3">
    <source>
        <dbReference type="WBParaSite" id="PDA_v2.g131.t1"/>
    </source>
</evidence>
<feature type="transmembrane region" description="Helical" evidence="1">
    <location>
        <begin position="385"/>
        <end position="406"/>
    </location>
</feature>
<name>A0A914P6S8_9BILA</name>
<feature type="transmembrane region" description="Helical" evidence="1">
    <location>
        <begin position="245"/>
        <end position="266"/>
    </location>
</feature>
<keyword evidence="2" id="KW-1185">Reference proteome</keyword>
<dbReference type="PANTHER" id="PTHR45757:SF23">
    <property type="entry name" value="MAJOR FACILITATOR SUPERFAMILY (MFS) PROFILE DOMAIN-CONTAINING PROTEIN"/>
    <property type="match status" value="1"/>
</dbReference>
<reference evidence="3" key="1">
    <citation type="submission" date="2022-11" db="UniProtKB">
        <authorList>
            <consortium name="WormBaseParasite"/>
        </authorList>
    </citation>
    <scope>IDENTIFICATION</scope>
</reference>
<dbReference type="InterPro" id="IPR011701">
    <property type="entry name" value="MFS"/>
</dbReference>